<feature type="compositionally biased region" description="Basic residues" evidence="3">
    <location>
        <begin position="187"/>
        <end position="200"/>
    </location>
</feature>
<dbReference type="PANTHER" id="PTHR21686">
    <property type="entry name" value="DEOXYNUCLEOTIDYLTRANSFERASE TERMINAL-INTERACTING PROTEIN 2"/>
    <property type="match status" value="1"/>
</dbReference>
<organism evidence="5 6">
    <name type="scientific">Aureococcus anophagefferens</name>
    <name type="common">Harmful bloom alga</name>
    <dbReference type="NCBI Taxonomy" id="44056"/>
    <lineage>
        <taxon>Eukaryota</taxon>
        <taxon>Sar</taxon>
        <taxon>Stramenopiles</taxon>
        <taxon>Ochrophyta</taxon>
        <taxon>Pelagophyceae</taxon>
        <taxon>Pelagomonadales</taxon>
        <taxon>Pelagomonadaceae</taxon>
        <taxon>Aureococcus</taxon>
    </lineage>
</organism>
<dbReference type="EMBL" id="JBBJCI010000038">
    <property type="protein sequence ID" value="KAK7250188.1"/>
    <property type="molecule type" value="Genomic_DNA"/>
</dbReference>
<feature type="compositionally biased region" description="Acidic residues" evidence="3">
    <location>
        <begin position="46"/>
        <end position="56"/>
    </location>
</feature>
<reference evidence="5 6" key="1">
    <citation type="submission" date="2024-03" db="EMBL/GenBank/DDBJ databases">
        <title>Aureococcus anophagefferens CCMP1851 and Kratosvirus quantuckense: Draft genome of a second virus-susceptible host strain in the model system.</title>
        <authorList>
            <person name="Chase E."/>
            <person name="Truchon A.R."/>
            <person name="Schepens W."/>
            <person name="Wilhelm S.W."/>
        </authorList>
    </citation>
    <scope>NUCLEOTIDE SEQUENCE [LARGE SCALE GENOMIC DNA]</scope>
    <source>
        <strain evidence="5 6">CCMP1851</strain>
    </source>
</reference>
<sequence length="342" mass="36864">MVSTRTGRKSSIDSAGSKASSPRAPPSSKKPASAKKSASKKAPKEPEEEEEEEELEPLWFDDGQREAPAAPEEDASDNDASDGGDAPSAFFVDTAPADEGADVVRVDFLGKQEELEPGAYFGAVARGVAAAKLEMLRRVGADAARALDADDAASSSGRRTKRQGGGARSGPRVALRRLRRPGDPRRRAGRRRRHGRRRAREGRGAVPAGPKKRRSKSDKAAAPATAGPGWFDMARSEKTAVSELDAKALAFRGVTDPKRFYKKHDALSPFAQIGTVVAGAFEGRGQTLRRRDRKTSLMGELLGDETKRAYAKRKFTQIQDKARGPGNARLKGKKKHANKKRG</sequence>
<feature type="compositionally biased region" description="Low complexity" evidence="3">
    <location>
        <begin position="12"/>
        <end position="36"/>
    </location>
</feature>
<feature type="region of interest" description="Disordered" evidence="3">
    <location>
        <begin position="146"/>
        <end position="230"/>
    </location>
</feature>
<accession>A0ABR1GAN4</accession>
<comment type="subcellular location">
    <subcellularLocation>
        <location evidence="1">Nucleus</location>
        <location evidence="1">Nucleolus</location>
    </subcellularLocation>
</comment>
<proteinExistence type="predicted"/>
<dbReference type="PANTHER" id="PTHR21686:SF12">
    <property type="entry name" value="DEOXYNUCLEOTIDYLTRANSFERASE TERMINAL-INTERACTING PROTEIN 2"/>
    <property type="match status" value="1"/>
</dbReference>
<evidence type="ECO:0000259" key="4">
    <source>
        <dbReference type="Pfam" id="PF08698"/>
    </source>
</evidence>
<protein>
    <submittedName>
        <fullName evidence="5">Deoxynucleotidyltransferase terminal interacting protein</fullName>
    </submittedName>
</protein>
<feature type="compositionally biased region" description="Acidic residues" evidence="3">
    <location>
        <begin position="71"/>
        <end position="82"/>
    </location>
</feature>
<dbReference type="Pfam" id="PF08698">
    <property type="entry name" value="Fcf2"/>
    <property type="match status" value="1"/>
</dbReference>
<evidence type="ECO:0000313" key="6">
    <source>
        <dbReference type="Proteomes" id="UP001363151"/>
    </source>
</evidence>
<evidence type="ECO:0000313" key="5">
    <source>
        <dbReference type="EMBL" id="KAK7250188.1"/>
    </source>
</evidence>
<feature type="region of interest" description="Disordered" evidence="3">
    <location>
        <begin position="314"/>
        <end position="342"/>
    </location>
</feature>
<evidence type="ECO:0000256" key="2">
    <source>
        <dbReference type="ARBA" id="ARBA00023242"/>
    </source>
</evidence>
<evidence type="ECO:0000256" key="1">
    <source>
        <dbReference type="ARBA" id="ARBA00004604"/>
    </source>
</evidence>
<keyword evidence="2" id="KW-0539">Nucleus</keyword>
<feature type="domain" description="Fcf2 pre-rRNA processing C-terminal" evidence="4">
    <location>
        <begin position="224"/>
        <end position="314"/>
    </location>
</feature>
<dbReference type="Proteomes" id="UP001363151">
    <property type="component" value="Unassembled WGS sequence"/>
</dbReference>
<keyword evidence="6" id="KW-1185">Reference proteome</keyword>
<feature type="region of interest" description="Disordered" evidence="3">
    <location>
        <begin position="1"/>
        <end position="97"/>
    </location>
</feature>
<dbReference type="InterPro" id="IPR039883">
    <property type="entry name" value="Fcf2/DNTTIP2"/>
</dbReference>
<feature type="compositionally biased region" description="Basic residues" evidence="3">
    <location>
        <begin position="330"/>
        <end position="342"/>
    </location>
</feature>
<comment type="caution">
    <text evidence="5">The sequence shown here is derived from an EMBL/GenBank/DDBJ whole genome shotgun (WGS) entry which is preliminary data.</text>
</comment>
<dbReference type="InterPro" id="IPR014810">
    <property type="entry name" value="Fcf2_C"/>
</dbReference>
<gene>
    <name evidence="5" type="primary">DNTTIP2</name>
    <name evidence="5" type="ORF">SO694_0000667</name>
</gene>
<name>A0ABR1GAN4_AURAN</name>
<evidence type="ECO:0000256" key="3">
    <source>
        <dbReference type="SAM" id="MobiDB-lite"/>
    </source>
</evidence>